<comment type="caution">
    <text evidence="1">The sequence shown here is derived from an EMBL/GenBank/DDBJ whole genome shotgun (WGS) entry which is preliminary data.</text>
</comment>
<accession>A0A0F0KAY3</accession>
<name>A0A0F0KAY3_9MICO</name>
<dbReference type="EMBL" id="JYIT01000086">
    <property type="protein sequence ID" value="KJL17554.1"/>
    <property type="molecule type" value="Genomic_DNA"/>
</dbReference>
<dbReference type="AlphaFoldDB" id="A0A0F0KAY3"/>
<evidence type="ECO:0000313" key="2">
    <source>
        <dbReference type="Proteomes" id="UP000033448"/>
    </source>
</evidence>
<keyword evidence="2" id="KW-1185">Reference proteome</keyword>
<sequence>MRWARLDGSADIDAWEIHESDRHLYRGRITCPDAVCRVGLHWRKRSKDGKVPTFYGNHLDGCGYKTESDEQIAERELEEVDAVINTCEEMQIRLEPPNGGRTKTKDTPGAIGGTGITHQHRGNDRNVRAGSTGLRPLLRKLISSPEFRVDRMPLTLSDGTRTTIAEGCQHVDGYQPTDATCIVWGKIKTTKADWINSGYRDEKLPAVRMWKDVISNILEAAGVQSVGDLVGWYFLVEGQFGETSAGGPYVSLRDANRIAFLPDSAASAR</sequence>
<reference evidence="1 2" key="1">
    <citation type="submission" date="2015-02" db="EMBL/GenBank/DDBJ databases">
        <title>Draft genome sequences of ten Microbacterium spp. with emphasis on heavy metal contaminated environments.</title>
        <authorList>
            <person name="Corretto E."/>
        </authorList>
    </citation>
    <scope>NUCLEOTIDE SEQUENCE [LARGE SCALE GENOMIC DNA]</scope>
    <source>
        <strain evidence="1 2">DSM 23848</strain>
    </source>
</reference>
<evidence type="ECO:0000313" key="1">
    <source>
        <dbReference type="EMBL" id="KJL17554.1"/>
    </source>
</evidence>
<gene>
    <name evidence="1" type="ORF">RL72_03803</name>
</gene>
<protein>
    <submittedName>
        <fullName evidence="1">Uncharacterized protein</fullName>
    </submittedName>
</protein>
<dbReference type="RefSeq" id="WP_045252414.1">
    <property type="nucleotide sequence ID" value="NZ_JYIT01000086.1"/>
</dbReference>
<proteinExistence type="predicted"/>
<dbReference type="OrthoDB" id="5142694at2"/>
<dbReference type="Proteomes" id="UP000033448">
    <property type="component" value="Unassembled WGS sequence"/>
</dbReference>
<organism evidence="1 2">
    <name type="scientific">Microbacterium azadirachtae</name>
    <dbReference type="NCBI Taxonomy" id="582680"/>
    <lineage>
        <taxon>Bacteria</taxon>
        <taxon>Bacillati</taxon>
        <taxon>Actinomycetota</taxon>
        <taxon>Actinomycetes</taxon>
        <taxon>Micrococcales</taxon>
        <taxon>Microbacteriaceae</taxon>
        <taxon>Microbacterium</taxon>
    </lineage>
</organism>
<dbReference type="PATRIC" id="fig|582680.7.peg.3860"/>